<keyword evidence="5 8" id="KW-0472">Membrane</keyword>
<dbReference type="Proteomes" id="UP001321473">
    <property type="component" value="Unassembled WGS sequence"/>
</dbReference>
<comment type="similarity">
    <text evidence="7">Belongs to the major facilitator superfamily. Sugar transporter (TC 2.A.1.1) family. Trehalose transporter subfamily.</text>
</comment>
<evidence type="ECO:0000256" key="1">
    <source>
        <dbReference type="ARBA" id="ARBA00004651"/>
    </source>
</evidence>
<accession>A0AAQ4EI99</accession>
<keyword evidence="4 8" id="KW-1133">Transmembrane helix</keyword>
<organism evidence="10 11">
    <name type="scientific">Amblyomma americanum</name>
    <name type="common">Lone star tick</name>
    <dbReference type="NCBI Taxonomy" id="6943"/>
    <lineage>
        <taxon>Eukaryota</taxon>
        <taxon>Metazoa</taxon>
        <taxon>Ecdysozoa</taxon>
        <taxon>Arthropoda</taxon>
        <taxon>Chelicerata</taxon>
        <taxon>Arachnida</taxon>
        <taxon>Acari</taxon>
        <taxon>Parasitiformes</taxon>
        <taxon>Ixodida</taxon>
        <taxon>Ixodoidea</taxon>
        <taxon>Ixodidae</taxon>
        <taxon>Amblyomminae</taxon>
        <taxon>Amblyomma</taxon>
    </lineage>
</organism>
<evidence type="ECO:0000256" key="3">
    <source>
        <dbReference type="ARBA" id="ARBA00022692"/>
    </source>
</evidence>
<keyword evidence="3 8" id="KW-0812">Transmembrane</keyword>
<evidence type="ECO:0000313" key="11">
    <source>
        <dbReference type="Proteomes" id="UP001321473"/>
    </source>
</evidence>
<dbReference type="PROSITE" id="PS50850">
    <property type="entry name" value="MFS"/>
    <property type="match status" value="1"/>
</dbReference>
<comment type="caution">
    <text evidence="10">The sequence shown here is derived from an EMBL/GenBank/DDBJ whole genome shotgun (WGS) entry which is preliminary data.</text>
</comment>
<evidence type="ECO:0000256" key="6">
    <source>
        <dbReference type="ARBA" id="ARBA00023180"/>
    </source>
</evidence>
<dbReference type="PANTHER" id="PTHR48021:SF1">
    <property type="entry name" value="GH07001P-RELATED"/>
    <property type="match status" value="1"/>
</dbReference>
<protein>
    <recommendedName>
        <fullName evidence="9">Major facilitator superfamily (MFS) profile domain-containing protein</fullName>
    </recommendedName>
</protein>
<feature type="transmembrane region" description="Helical" evidence="8">
    <location>
        <begin position="16"/>
        <end position="37"/>
    </location>
</feature>
<keyword evidence="11" id="KW-1185">Reference proteome</keyword>
<feature type="transmembrane region" description="Helical" evidence="8">
    <location>
        <begin position="85"/>
        <end position="104"/>
    </location>
</feature>
<dbReference type="InterPro" id="IPR020846">
    <property type="entry name" value="MFS_dom"/>
</dbReference>
<dbReference type="Gene3D" id="1.20.1250.20">
    <property type="entry name" value="MFS general substrate transporter like domains"/>
    <property type="match status" value="1"/>
</dbReference>
<feature type="transmembrane region" description="Helical" evidence="8">
    <location>
        <begin position="167"/>
        <end position="190"/>
    </location>
</feature>
<evidence type="ECO:0000256" key="2">
    <source>
        <dbReference type="ARBA" id="ARBA00022475"/>
    </source>
</evidence>
<dbReference type="GO" id="GO:0022857">
    <property type="term" value="F:transmembrane transporter activity"/>
    <property type="evidence" value="ECO:0007669"/>
    <property type="project" value="InterPro"/>
</dbReference>
<evidence type="ECO:0000256" key="4">
    <source>
        <dbReference type="ARBA" id="ARBA00022989"/>
    </source>
</evidence>
<dbReference type="SUPFAM" id="SSF103473">
    <property type="entry name" value="MFS general substrate transporter"/>
    <property type="match status" value="1"/>
</dbReference>
<dbReference type="AlphaFoldDB" id="A0AAQ4EI99"/>
<dbReference type="Pfam" id="PF00083">
    <property type="entry name" value="Sugar_tr"/>
    <property type="match status" value="1"/>
</dbReference>
<feature type="transmembrane region" description="Helical" evidence="8">
    <location>
        <begin position="347"/>
        <end position="373"/>
    </location>
</feature>
<evidence type="ECO:0000256" key="7">
    <source>
        <dbReference type="ARBA" id="ARBA00024348"/>
    </source>
</evidence>
<dbReference type="InterPro" id="IPR005828">
    <property type="entry name" value="MFS_sugar_transport-like"/>
</dbReference>
<dbReference type="InterPro" id="IPR003663">
    <property type="entry name" value="Sugar/inositol_transpt"/>
</dbReference>
<evidence type="ECO:0000256" key="5">
    <source>
        <dbReference type="ARBA" id="ARBA00023136"/>
    </source>
</evidence>
<feature type="transmembrane region" description="Helical" evidence="8">
    <location>
        <begin position="418"/>
        <end position="436"/>
    </location>
</feature>
<feature type="transmembrane region" description="Helical" evidence="8">
    <location>
        <begin position="385"/>
        <end position="406"/>
    </location>
</feature>
<feature type="transmembrane region" description="Helical" evidence="8">
    <location>
        <begin position="249"/>
        <end position="268"/>
    </location>
</feature>
<dbReference type="InterPro" id="IPR050549">
    <property type="entry name" value="MFS_Trehalose_Transporter"/>
</dbReference>
<sequence>MQPRRGAASEATARRRFYLCVAAAYLAMMSVGVMCAYSSPALPQIRERFNLTENDVAWFGSLVLPGAALGGLVGGQLVNLIGRRATMVSSAVWFVSGWICIILAKSTPLLFIGRFLTGGGMGTAAPTTSVYLSEVSPSRLRGLLNTGCNLLMAVGILLGYVMGKWLYYTWLAAACIVPAFVSGAAFVLYVQESPRWLIQKGRRSQAIDALKFYRGPKVEEEFSLLERSASNMPGLSWADIRQPQIYKPFLCSLLPMFMQQAAGLNVLLFYAKDIYDEAGASLESDDCAIIGGGITVATFLVATLLADKAGRKALFIVSAITTVIALGMLGLYFYLKDINGEDFPKHYGWFPLFAIGTYCVGHSLGLGPLPFVFLGEMIPLKAKGVASGICTAFLFGVGFLVVKEHFDLQHLLGTAGAYWLYGSLVMAAFVPFVMFVPETKGKSLEEIEKLFSGSGSQPSVYITAADQVKLANC</sequence>
<evidence type="ECO:0000313" key="10">
    <source>
        <dbReference type="EMBL" id="KAK8774487.1"/>
    </source>
</evidence>
<feature type="domain" description="Major facilitator superfamily (MFS) profile" evidence="9">
    <location>
        <begin position="16"/>
        <end position="440"/>
    </location>
</feature>
<dbReference type="GO" id="GO:0005886">
    <property type="term" value="C:plasma membrane"/>
    <property type="evidence" value="ECO:0007669"/>
    <property type="project" value="UniProtKB-SubCell"/>
</dbReference>
<keyword evidence="6" id="KW-0325">Glycoprotein</keyword>
<keyword evidence="2" id="KW-1003">Cell membrane</keyword>
<dbReference type="FunFam" id="1.20.1250.20:FF:000055">
    <property type="entry name" value="Facilitated trehalose transporter Tret1-2 homolog"/>
    <property type="match status" value="1"/>
</dbReference>
<feature type="transmembrane region" description="Helical" evidence="8">
    <location>
        <begin position="313"/>
        <end position="335"/>
    </location>
</feature>
<comment type="subcellular location">
    <subcellularLocation>
        <location evidence="1">Cell membrane</location>
        <topology evidence="1">Multi-pass membrane protein</topology>
    </subcellularLocation>
</comment>
<feature type="transmembrane region" description="Helical" evidence="8">
    <location>
        <begin position="57"/>
        <end position="78"/>
    </location>
</feature>
<dbReference type="InterPro" id="IPR036259">
    <property type="entry name" value="MFS_trans_sf"/>
</dbReference>
<evidence type="ECO:0000259" key="9">
    <source>
        <dbReference type="PROSITE" id="PS50850"/>
    </source>
</evidence>
<reference evidence="10 11" key="1">
    <citation type="journal article" date="2023" name="Arcadia Sci">
        <title>De novo assembly of a long-read Amblyomma americanum tick genome.</title>
        <authorList>
            <person name="Chou S."/>
            <person name="Poskanzer K.E."/>
            <person name="Rollins M."/>
            <person name="Thuy-Boun P.S."/>
        </authorList>
    </citation>
    <scope>NUCLEOTIDE SEQUENCE [LARGE SCALE GENOMIC DNA]</scope>
    <source>
        <strain evidence="10">F_SG_1</strain>
        <tissue evidence="10">Salivary glands</tissue>
    </source>
</reference>
<evidence type="ECO:0000256" key="8">
    <source>
        <dbReference type="SAM" id="Phobius"/>
    </source>
</evidence>
<name>A0AAQ4EI99_AMBAM</name>
<dbReference type="EMBL" id="JARKHS020015369">
    <property type="protein sequence ID" value="KAK8774487.1"/>
    <property type="molecule type" value="Genomic_DNA"/>
</dbReference>
<gene>
    <name evidence="10" type="ORF">V5799_010973</name>
</gene>
<feature type="transmembrane region" description="Helical" evidence="8">
    <location>
        <begin position="288"/>
        <end position="306"/>
    </location>
</feature>
<proteinExistence type="inferred from homology"/>
<dbReference type="PANTHER" id="PTHR48021">
    <property type="match status" value="1"/>
</dbReference>
<dbReference type="PRINTS" id="PR00171">
    <property type="entry name" value="SUGRTRNSPORT"/>
</dbReference>